<evidence type="ECO:0000313" key="7">
    <source>
        <dbReference type="Ensembl" id="ENSAOCP00000003140.2"/>
    </source>
</evidence>
<accession>A0A3Q1AP10</accession>
<evidence type="ECO:0000313" key="8">
    <source>
        <dbReference type="Proteomes" id="UP001501940"/>
    </source>
</evidence>
<dbReference type="PROSITE" id="PS50950">
    <property type="entry name" value="ZF_THAP"/>
    <property type="match status" value="1"/>
</dbReference>
<dbReference type="InterPro" id="IPR006612">
    <property type="entry name" value="THAP_Znf"/>
</dbReference>
<evidence type="ECO:0000256" key="4">
    <source>
        <dbReference type="ARBA" id="ARBA00023125"/>
    </source>
</evidence>
<evidence type="ECO:0000256" key="2">
    <source>
        <dbReference type="ARBA" id="ARBA00022771"/>
    </source>
</evidence>
<reference evidence="7" key="3">
    <citation type="submission" date="2025-09" db="UniProtKB">
        <authorList>
            <consortium name="Ensembl"/>
        </authorList>
    </citation>
    <scope>IDENTIFICATION</scope>
</reference>
<evidence type="ECO:0000256" key="3">
    <source>
        <dbReference type="ARBA" id="ARBA00022833"/>
    </source>
</evidence>
<reference evidence="7" key="2">
    <citation type="submission" date="2025-08" db="UniProtKB">
        <authorList>
            <consortium name="Ensembl"/>
        </authorList>
    </citation>
    <scope>IDENTIFICATION</scope>
</reference>
<dbReference type="Ensembl" id="ENSAOCT00000010312.2">
    <property type="protein sequence ID" value="ENSAOCP00000003140.2"/>
    <property type="gene ID" value="ENSAOCG00000006413.2"/>
</dbReference>
<dbReference type="GO" id="GO:0008270">
    <property type="term" value="F:zinc ion binding"/>
    <property type="evidence" value="ECO:0007669"/>
    <property type="project" value="UniProtKB-KW"/>
</dbReference>
<dbReference type="AlphaFoldDB" id="A0A3Q1AP10"/>
<keyword evidence="2 5" id="KW-0863">Zinc-finger</keyword>
<dbReference type="Proteomes" id="UP001501940">
    <property type="component" value="Chromosome 20"/>
</dbReference>
<dbReference type="GeneTree" id="ENSGT01120000276804"/>
<keyword evidence="3" id="KW-0862">Zinc</keyword>
<sequence>FPNLHCCVPLCNSSSKYDTTLTFHKFPPDPELRRTWIESIQREKLHHNYALASETELKERIERLTGGQKFGLQRFAGSDEDIQFFTRTLKFKRIYFVLSHAFILKDMYADKRKLSIL</sequence>
<evidence type="ECO:0000259" key="6">
    <source>
        <dbReference type="PROSITE" id="PS50950"/>
    </source>
</evidence>
<evidence type="ECO:0000256" key="5">
    <source>
        <dbReference type="PROSITE-ProRule" id="PRU00309"/>
    </source>
</evidence>
<proteinExistence type="predicted"/>
<keyword evidence="8" id="KW-1185">Reference proteome</keyword>
<reference evidence="7 8" key="1">
    <citation type="submission" date="2022-01" db="EMBL/GenBank/DDBJ databases">
        <title>A chromosome-scale genome assembly of the false clownfish, Amphiprion ocellaris.</title>
        <authorList>
            <person name="Ryu T."/>
        </authorList>
    </citation>
    <scope>NUCLEOTIDE SEQUENCE [LARGE SCALE GENOMIC DNA]</scope>
</reference>
<dbReference type="SUPFAM" id="SSF57716">
    <property type="entry name" value="Glucocorticoid receptor-like (DNA-binding domain)"/>
    <property type="match status" value="1"/>
</dbReference>
<protein>
    <recommendedName>
        <fullName evidence="6">THAP-type domain-containing protein</fullName>
    </recommendedName>
</protein>
<dbReference type="GO" id="GO:0003677">
    <property type="term" value="F:DNA binding"/>
    <property type="evidence" value="ECO:0007669"/>
    <property type="project" value="UniProtKB-UniRule"/>
</dbReference>
<organism evidence="7 8">
    <name type="scientific">Amphiprion ocellaris</name>
    <name type="common">Clown anemonefish</name>
    <dbReference type="NCBI Taxonomy" id="80972"/>
    <lineage>
        <taxon>Eukaryota</taxon>
        <taxon>Metazoa</taxon>
        <taxon>Chordata</taxon>
        <taxon>Craniata</taxon>
        <taxon>Vertebrata</taxon>
        <taxon>Euteleostomi</taxon>
        <taxon>Actinopterygii</taxon>
        <taxon>Neopterygii</taxon>
        <taxon>Teleostei</taxon>
        <taxon>Neoteleostei</taxon>
        <taxon>Acanthomorphata</taxon>
        <taxon>Ovalentaria</taxon>
        <taxon>Pomacentridae</taxon>
        <taxon>Amphiprion</taxon>
    </lineage>
</organism>
<feature type="domain" description="THAP-type" evidence="6">
    <location>
        <begin position="1"/>
        <end position="98"/>
    </location>
</feature>
<name>A0A3Q1AP10_AMPOC</name>
<evidence type="ECO:0000256" key="1">
    <source>
        <dbReference type="ARBA" id="ARBA00022723"/>
    </source>
</evidence>
<keyword evidence="4 5" id="KW-0238">DNA-binding</keyword>
<keyword evidence="1" id="KW-0479">Metal-binding</keyword>
<dbReference type="Pfam" id="PF05485">
    <property type="entry name" value="THAP"/>
    <property type="match status" value="1"/>
</dbReference>